<keyword evidence="5" id="KW-0067">ATP-binding</keyword>
<dbReference type="GO" id="GO:0004674">
    <property type="term" value="F:protein serine/threonine kinase activity"/>
    <property type="evidence" value="ECO:0007669"/>
    <property type="project" value="UniProtKB-KW"/>
</dbReference>
<dbReference type="SUPFAM" id="SSF56112">
    <property type="entry name" value="Protein kinase-like (PK-like)"/>
    <property type="match status" value="1"/>
</dbReference>
<evidence type="ECO:0000256" key="3">
    <source>
        <dbReference type="ARBA" id="ARBA00022741"/>
    </source>
</evidence>
<dbReference type="PANTHER" id="PTHR45992">
    <property type="entry name" value="EUKARYOTIC ELONGATION FACTOR 2 KINASE-RELATED"/>
    <property type="match status" value="1"/>
</dbReference>
<dbReference type="CDD" id="cd17509">
    <property type="entry name" value="Alpha_kinase"/>
    <property type="match status" value="1"/>
</dbReference>
<evidence type="ECO:0000259" key="6">
    <source>
        <dbReference type="PROSITE" id="PS51158"/>
    </source>
</evidence>
<gene>
    <name evidence="7" type="ORF">HIM_05386</name>
</gene>
<organism evidence="7 8">
    <name type="scientific">Hirsutella minnesotensis 3608</name>
    <dbReference type="NCBI Taxonomy" id="1043627"/>
    <lineage>
        <taxon>Eukaryota</taxon>
        <taxon>Fungi</taxon>
        <taxon>Dikarya</taxon>
        <taxon>Ascomycota</taxon>
        <taxon>Pezizomycotina</taxon>
        <taxon>Sordariomycetes</taxon>
        <taxon>Hypocreomycetidae</taxon>
        <taxon>Hypocreales</taxon>
        <taxon>Ophiocordycipitaceae</taxon>
        <taxon>Hirsutella</taxon>
    </lineage>
</organism>
<keyword evidence="4" id="KW-0418">Kinase</keyword>
<evidence type="ECO:0000256" key="4">
    <source>
        <dbReference type="ARBA" id="ARBA00022777"/>
    </source>
</evidence>
<dbReference type="PANTHER" id="PTHR45992:SF11">
    <property type="entry name" value="ALPHA-TYPE PROTEIN KINASE DOMAIN-CONTAINING PROTEIN"/>
    <property type="match status" value="1"/>
</dbReference>
<dbReference type="OrthoDB" id="301415at2759"/>
<evidence type="ECO:0000256" key="5">
    <source>
        <dbReference type="ARBA" id="ARBA00022840"/>
    </source>
</evidence>
<sequence>MTMLTCVGCGRLLPYTSFTASEYTRGTGEARCARCVQGQIPLVRASRRADIGRYNPSASATVSPSDTHNPFAQGTFRWVAKGNYTSGPRQGEVCVVKWFKTGAVFSDEYFLLDIKAVDKTMDIVKSFNELRIANLPIKVNIPDVWVYGSGPPGAIIDGRKVLVEPFIENYQKFNSNTGWNDSSGDWGKIMQALSHFSYHSTNGNYVLCDLQGGIHSHEVVLSDPVILSRNREYGVTDLGAEGIANFFSQHVCNRFCRPEWTKPTTMVCTFRPAPGTTMIRR</sequence>
<reference evidence="7 8" key="1">
    <citation type="journal article" date="2014" name="Genome Biol. Evol.">
        <title>Comparative genomics and transcriptomics analyses reveal divergent lifestyle features of nematode endoparasitic fungus Hirsutella minnesotensis.</title>
        <authorList>
            <person name="Lai Y."/>
            <person name="Liu K."/>
            <person name="Zhang X."/>
            <person name="Zhang X."/>
            <person name="Li K."/>
            <person name="Wang N."/>
            <person name="Shu C."/>
            <person name="Wu Y."/>
            <person name="Wang C."/>
            <person name="Bushley K.E."/>
            <person name="Xiang M."/>
            <person name="Liu X."/>
        </authorList>
    </citation>
    <scope>NUCLEOTIDE SEQUENCE [LARGE SCALE GENOMIC DNA]</scope>
    <source>
        <strain evidence="7 8">3608</strain>
    </source>
</reference>
<dbReference type="InterPro" id="IPR051852">
    <property type="entry name" value="Alpha-type_PK"/>
</dbReference>
<dbReference type="GO" id="GO:0005524">
    <property type="term" value="F:ATP binding"/>
    <property type="evidence" value="ECO:0007669"/>
    <property type="project" value="UniProtKB-KW"/>
</dbReference>
<dbReference type="EMBL" id="KQ030519">
    <property type="protein sequence ID" value="KJZ75192.1"/>
    <property type="molecule type" value="Genomic_DNA"/>
</dbReference>
<dbReference type="SMART" id="SM00811">
    <property type="entry name" value="Alpha_kinase"/>
    <property type="match status" value="1"/>
</dbReference>
<keyword evidence="3" id="KW-0547">Nucleotide-binding</keyword>
<evidence type="ECO:0000256" key="1">
    <source>
        <dbReference type="ARBA" id="ARBA00022527"/>
    </source>
</evidence>
<dbReference type="Proteomes" id="UP000054481">
    <property type="component" value="Unassembled WGS sequence"/>
</dbReference>
<dbReference type="InterPro" id="IPR011009">
    <property type="entry name" value="Kinase-like_dom_sf"/>
</dbReference>
<keyword evidence="1" id="KW-0723">Serine/threonine-protein kinase</keyword>
<proteinExistence type="predicted"/>
<dbReference type="Gene3D" id="3.20.200.10">
    <property type="entry name" value="MHCK/EF2 kinase"/>
    <property type="match status" value="1"/>
</dbReference>
<evidence type="ECO:0000313" key="7">
    <source>
        <dbReference type="EMBL" id="KJZ75192.1"/>
    </source>
</evidence>
<accession>A0A0F8A0B2</accession>
<keyword evidence="2" id="KW-0808">Transferase</keyword>
<feature type="domain" description="Alpha-type protein kinase" evidence="6">
    <location>
        <begin position="46"/>
        <end position="264"/>
    </location>
</feature>
<dbReference type="PROSITE" id="PS51158">
    <property type="entry name" value="ALPHA_KINASE"/>
    <property type="match status" value="1"/>
</dbReference>
<keyword evidence="8" id="KW-1185">Reference proteome</keyword>
<dbReference type="AlphaFoldDB" id="A0A0F8A0B2"/>
<evidence type="ECO:0000256" key="2">
    <source>
        <dbReference type="ARBA" id="ARBA00022679"/>
    </source>
</evidence>
<protein>
    <recommendedName>
        <fullName evidence="6">Alpha-type protein kinase domain-containing protein</fullName>
    </recommendedName>
</protein>
<dbReference type="Pfam" id="PF02816">
    <property type="entry name" value="Alpha_kinase"/>
    <property type="match status" value="1"/>
</dbReference>
<name>A0A0F8A0B2_9HYPO</name>
<dbReference type="InterPro" id="IPR004166">
    <property type="entry name" value="a-kinase_dom"/>
</dbReference>
<evidence type="ECO:0000313" key="8">
    <source>
        <dbReference type="Proteomes" id="UP000054481"/>
    </source>
</evidence>